<sequence>MKYQVIILPAAKVDIKQAAKWIRQNNSPEKAKLWVREVNDAILTLDTFPARCALASIDNAFEEEIRQLLFGKGKNTYRVFFTIQDTLVIILRVLYTARDIEAEFEAFIDTQIKLENTVICNYTT</sequence>
<dbReference type="OrthoDB" id="532309at2"/>
<gene>
    <name evidence="2" type="ORF">DSM106972_062300</name>
</gene>
<keyword evidence="3" id="KW-1185">Reference proteome</keyword>
<name>A0A433V7T9_9CYAN</name>
<evidence type="ECO:0000313" key="2">
    <source>
        <dbReference type="EMBL" id="RUT02155.1"/>
    </source>
</evidence>
<protein>
    <recommendedName>
        <fullName evidence="4">Plasmid stabilization protein</fullName>
    </recommendedName>
</protein>
<dbReference type="InterPro" id="IPR035093">
    <property type="entry name" value="RelE/ParE_toxin_dom_sf"/>
</dbReference>
<dbReference type="EMBL" id="RSCL01000017">
    <property type="protein sequence ID" value="RUT02155.1"/>
    <property type="molecule type" value="Genomic_DNA"/>
</dbReference>
<dbReference type="InterPro" id="IPR007712">
    <property type="entry name" value="RelE/ParE_toxin"/>
</dbReference>
<keyword evidence="1" id="KW-1277">Toxin-antitoxin system</keyword>
<evidence type="ECO:0008006" key="4">
    <source>
        <dbReference type="Google" id="ProtNLM"/>
    </source>
</evidence>
<accession>A0A433V7T9</accession>
<comment type="caution">
    <text evidence="2">The sequence shown here is derived from an EMBL/GenBank/DDBJ whole genome shotgun (WGS) entry which is preliminary data.</text>
</comment>
<dbReference type="Pfam" id="PF05016">
    <property type="entry name" value="ParE_toxin"/>
    <property type="match status" value="1"/>
</dbReference>
<evidence type="ECO:0000256" key="1">
    <source>
        <dbReference type="ARBA" id="ARBA00022649"/>
    </source>
</evidence>
<dbReference type="RefSeq" id="WP_127084431.1">
    <property type="nucleotide sequence ID" value="NZ_RSCL01000017.1"/>
</dbReference>
<reference evidence="2" key="2">
    <citation type="journal article" date="2019" name="Genome Biol. Evol.">
        <title>Day and night: Metabolic profiles and evolutionary relationships of six axenic non-marine cyanobacteria.</title>
        <authorList>
            <person name="Will S.E."/>
            <person name="Henke P."/>
            <person name="Boedeker C."/>
            <person name="Huang S."/>
            <person name="Brinkmann H."/>
            <person name="Rohde M."/>
            <person name="Jarek M."/>
            <person name="Friedl T."/>
            <person name="Seufert S."/>
            <person name="Schumacher M."/>
            <person name="Overmann J."/>
            <person name="Neumann-Schaal M."/>
            <person name="Petersen J."/>
        </authorList>
    </citation>
    <scope>NUCLEOTIDE SEQUENCE [LARGE SCALE GENOMIC DNA]</scope>
    <source>
        <strain evidence="2">PCC 7102</strain>
    </source>
</reference>
<evidence type="ECO:0000313" key="3">
    <source>
        <dbReference type="Proteomes" id="UP000271624"/>
    </source>
</evidence>
<reference evidence="2" key="1">
    <citation type="submission" date="2018-12" db="EMBL/GenBank/DDBJ databases">
        <authorList>
            <person name="Will S."/>
            <person name="Neumann-Schaal M."/>
            <person name="Henke P."/>
        </authorList>
    </citation>
    <scope>NUCLEOTIDE SEQUENCE</scope>
    <source>
        <strain evidence="2">PCC 7102</strain>
    </source>
</reference>
<organism evidence="2 3">
    <name type="scientific">Dulcicalothrix desertica PCC 7102</name>
    <dbReference type="NCBI Taxonomy" id="232991"/>
    <lineage>
        <taxon>Bacteria</taxon>
        <taxon>Bacillati</taxon>
        <taxon>Cyanobacteriota</taxon>
        <taxon>Cyanophyceae</taxon>
        <taxon>Nostocales</taxon>
        <taxon>Calotrichaceae</taxon>
        <taxon>Dulcicalothrix</taxon>
    </lineage>
</organism>
<dbReference type="Gene3D" id="3.30.2310.20">
    <property type="entry name" value="RelE-like"/>
    <property type="match status" value="1"/>
</dbReference>
<dbReference type="Proteomes" id="UP000271624">
    <property type="component" value="Unassembled WGS sequence"/>
</dbReference>
<proteinExistence type="predicted"/>
<dbReference type="AlphaFoldDB" id="A0A433V7T9"/>